<name>A0A6A6FD38_9PEZI</name>
<dbReference type="GO" id="GO:0004402">
    <property type="term" value="F:histone acetyltransferase activity"/>
    <property type="evidence" value="ECO:0007669"/>
    <property type="project" value="InterPro"/>
</dbReference>
<gene>
    <name evidence="3" type="ORF">CERZMDRAFT_98606</name>
</gene>
<dbReference type="InterPro" id="IPR044230">
    <property type="entry name" value="GTF3C4"/>
</dbReference>
<dbReference type="InterPro" id="IPR024764">
    <property type="entry name" value="TFIIIC_Znf"/>
</dbReference>
<dbReference type="PANTHER" id="PTHR15496:SF2">
    <property type="entry name" value="GENERAL TRANSCRIPTION FACTOR 3C POLYPEPTIDE 4"/>
    <property type="match status" value="1"/>
</dbReference>
<dbReference type="AlphaFoldDB" id="A0A6A6FD38"/>
<evidence type="ECO:0008006" key="5">
    <source>
        <dbReference type="Google" id="ProtNLM"/>
    </source>
</evidence>
<reference evidence="3" key="1">
    <citation type="journal article" date="2020" name="Stud. Mycol.">
        <title>101 Dothideomycetes genomes: a test case for predicting lifestyles and emergence of pathogens.</title>
        <authorList>
            <person name="Haridas S."/>
            <person name="Albert R."/>
            <person name="Binder M."/>
            <person name="Bloem J."/>
            <person name="Labutti K."/>
            <person name="Salamov A."/>
            <person name="Andreopoulos B."/>
            <person name="Baker S."/>
            <person name="Barry K."/>
            <person name="Bills G."/>
            <person name="Bluhm B."/>
            <person name="Cannon C."/>
            <person name="Castanera R."/>
            <person name="Culley D."/>
            <person name="Daum C."/>
            <person name="Ezra D."/>
            <person name="Gonzalez J."/>
            <person name="Henrissat B."/>
            <person name="Kuo A."/>
            <person name="Liang C."/>
            <person name="Lipzen A."/>
            <person name="Lutzoni F."/>
            <person name="Magnuson J."/>
            <person name="Mondo S."/>
            <person name="Nolan M."/>
            <person name="Ohm R."/>
            <person name="Pangilinan J."/>
            <person name="Park H.-J."/>
            <person name="Ramirez L."/>
            <person name="Alfaro M."/>
            <person name="Sun H."/>
            <person name="Tritt A."/>
            <person name="Yoshinaga Y."/>
            <person name="Zwiers L.-H."/>
            <person name="Turgeon B."/>
            <person name="Goodwin S."/>
            <person name="Spatafora J."/>
            <person name="Crous P."/>
            <person name="Grigoriev I."/>
        </authorList>
    </citation>
    <scope>NUCLEOTIDE SEQUENCE</scope>
    <source>
        <strain evidence="3">SCOH1-5</strain>
    </source>
</reference>
<dbReference type="EMBL" id="ML992677">
    <property type="protein sequence ID" value="KAF2211295.1"/>
    <property type="molecule type" value="Genomic_DNA"/>
</dbReference>
<organism evidence="3 4">
    <name type="scientific">Cercospora zeae-maydis SCOH1-5</name>
    <dbReference type="NCBI Taxonomy" id="717836"/>
    <lineage>
        <taxon>Eukaryota</taxon>
        <taxon>Fungi</taxon>
        <taxon>Dikarya</taxon>
        <taxon>Ascomycota</taxon>
        <taxon>Pezizomycotina</taxon>
        <taxon>Dothideomycetes</taxon>
        <taxon>Dothideomycetidae</taxon>
        <taxon>Mycosphaerellales</taxon>
        <taxon>Mycosphaerellaceae</taxon>
        <taxon>Cercospora</taxon>
    </lineage>
</organism>
<accession>A0A6A6FD38</accession>
<dbReference type="Pfam" id="PF12657">
    <property type="entry name" value="TFIIIC_delta"/>
    <property type="match status" value="1"/>
</dbReference>
<dbReference type="Proteomes" id="UP000799539">
    <property type="component" value="Unassembled WGS sequence"/>
</dbReference>
<dbReference type="GO" id="GO:0000127">
    <property type="term" value="C:transcription factor TFIIIC complex"/>
    <property type="evidence" value="ECO:0007669"/>
    <property type="project" value="InterPro"/>
</dbReference>
<evidence type="ECO:0000259" key="1">
    <source>
        <dbReference type="Pfam" id="PF12657"/>
    </source>
</evidence>
<feature type="domain" description="Transcription factor IIIC putative zinc-finger" evidence="2">
    <location>
        <begin position="663"/>
        <end position="790"/>
    </location>
</feature>
<sequence>MACTVTVPFWPVSYDNLQWSKDNQIAVLGGEHVLIVTPRLKEPTPGRLWWDTENLIRINAFMMAECPRAPALTDRHLSIGEELSIFQAQAAAWSPSGLTKFRGSALAVQTSNHVLSLWAREAEAKEKTTWKRILVMNWAVRKFYQNLNASAPDAGLDERELEERLQIQQRIHSFTWVQPAYNTLERPHPDLFPGEQYLVVSTEGGHLLLVRIFSPSTRQLSGEGSWEALVVGNLAVKHATNLLGNENSDAMYPGSLFSQTSDNDYIAARAVAVGEWQTGESDGELVAALLFIAKGKLFSTVLVHDANGSASFGPSDSLQRLLHARSDLVGPLKITPGTDAGSAVLFGLDTVFQGQLVLDKVARSIGAEFQMHHLDDRWDDVTAAAITSSADGDPRLHIISHLSSLTSPTHALKLPLAPEDSATEQPAWYQALETSKSAFGATYDLGDHVQERSWGIACAPLGECTAVCASLHPNDVVAYIINAEQASLLNITFESEMSANPFELNPGVLGIFDGLPTSTVLFFLKRHLERKVESDSSEDISTESFVSDIQDLLSPKFITRIAQDSQHGDSLEALLSRARIRIFADQEVRRAHAQRVCDLAAQSDALRPDCIVIIFRKIAEVLFSLSHEHLDVDAISLSVRRLYDMALSKLDTNYRLGDTEPSARDWNEQCKICQHPIAFENFKWARCQQGHQFTRCALSLLAIQEPGITKHCGVCDLQYFDEGIAPDFQSDHQDIEMADVLQGEVPSTSPANDGWVKISQSGGATARAKATLARLLFAACDVCIFCGGKFEH</sequence>
<feature type="domain" description="Transcription factor IIIC 90kDa subunit N-terminal" evidence="1">
    <location>
        <begin position="19"/>
        <end position="493"/>
    </location>
</feature>
<evidence type="ECO:0000313" key="4">
    <source>
        <dbReference type="Proteomes" id="UP000799539"/>
    </source>
</evidence>
<protein>
    <recommendedName>
        <fullName evidence="5">Transcription factor IIIC putative zinc-finger domain-containing protein</fullName>
    </recommendedName>
</protein>
<evidence type="ECO:0000259" key="2">
    <source>
        <dbReference type="Pfam" id="PF12660"/>
    </source>
</evidence>
<dbReference type="OrthoDB" id="6021743at2759"/>
<evidence type="ECO:0000313" key="3">
    <source>
        <dbReference type="EMBL" id="KAF2211295.1"/>
    </source>
</evidence>
<proteinExistence type="predicted"/>
<dbReference type="GO" id="GO:0006384">
    <property type="term" value="P:transcription initiation at RNA polymerase III promoter"/>
    <property type="evidence" value="ECO:0007669"/>
    <property type="project" value="InterPro"/>
</dbReference>
<dbReference type="PANTHER" id="PTHR15496">
    <property type="entry name" value="GENERAL TRANSCRIPTION FACTOR 3C POLYPEPTIDE 4 FAMILY"/>
    <property type="match status" value="1"/>
</dbReference>
<keyword evidence="4" id="KW-1185">Reference proteome</keyword>
<dbReference type="Pfam" id="PF12660">
    <property type="entry name" value="zf-TFIIIC"/>
    <property type="match status" value="1"/>
</dbReference>
<dbReference type="InterPro" id="IPR024761">
    <property type="entry name" value="TFIIIC_delta_N"/>
</dbReference>